<organism evidence="1 2">
    <name type="scientific">Aspergillus saccharolyticus JOP 1030-1</name>
    <dbReference type="NCBI Taxonomy" id="1450539"/>
    <lineage>
        <taxon>Eukaryota</taxon>
        <taxon>Fungi</taxon>
        <taxon>Dikarya</taxon>
        <taxon>Ascomycota</taxon>
        <taxon>Pezizomycotina</taxon>
        <taxon>Eurotiomycetes</taxon>
        <taxon>Eurotiomycetidae</taxon>
        <taxon>Eurotiales</taxon>
        <taxon>Aspergillaceae</taxon>
        <taxon>Aspergillus</taxon>
        <taxon>Aspergillus subgen. Circumdati</taxon>
    </lineage>
</organism>
<dbReference type="RefSeq" id="XP_025435027.1">
    <property type="nucleotide sequence ID" value="XM_025577875.1"/>
</dbReference>
<accession>A0A318ZQX2</accession>
<evidence type="ECO:0000313" key="2">
    <source>
        <dbReference type="Proteomes" id="UP000248349"/>
    </source>
</evidence>
<evidence type="ECO:0000313" key="1">
    <source>
        <dbReference type="EMBL" id="PYH49045.1"/>
    </source>
</evidence>
<gene>
    <name evidence="1" type="ORF">BP01DRAFT_388874</name>
</gene>
<dbReference type="GeneID" id="37079104"/>
<keyword evidence="2" id="KW-1185">Reference proteome</keyword>
<reference evidence="1 2" key="1">
    <citation type="submission" date="2016-12" db="EMBL/GenBank/DDBJ databases">
        <title>The genomes of Aspergillus section Nigri reveals drivers in fungal speciation.</title>
        <authorList>
            <consortium name="DOE Joint Genome Institute"/>
            <person name="Vesth T.C."/>
            <person name="Nybo J."/>
            <person name="Theobald S."/>
            <person name="Brandl J."/>
            <person name="Frisvad J.C."/>
            <person name="Nielsen K.F."/>
            <person name="Lyhne E.K."/>
            <person name="Kogle M.E."/>
            <person name="Kuo A."/>
            <person name="Riley R."/>
            <person name="Clum A."/>
            <person name="Nolan M."/>
            <person name="Lipzen A."/>
            <person name="Salamov A."/>
            <person name="Henrissat B."/>
            <person name="Wiebenga A."/>
            <person name="De Vries R.P."/>
            <person name="Grigoriev I.V."/>
            <person name="Mortensen U.H."/>
            <person name="Andersen M.R."/>
            <person name="Baker S.E."/>
        </authorList>
    </citation>
    <scope>NUCLEOTIDE SEQUENCE [LARGE SCALE GENOMIC DNA]</scope>
    <source>
        <strain evidence="1 2">JOP 1030-1</strain>
    </source>
</reference>
<dbReference type="EMBL" id="KZ821220">
    <property type="protein sequence ID" value="PYH49045.1"/>
    <property type="molecule type" value="Genomic_DNA"/>
</dbReference>
<protein>
    <submittedName>
        <fullName evidence="1">Uncharacterized protein</fullName>
    </submittedName>
</protein>
<dbReference type="STRING" id="1450539.A0A318ZQX2"/>
<dbReference type="OrthoDB" id="1600564at2759"/>
<proteinExistence type="predicted"/>
<dbReference type="Proteomes" id="UP000248349">
    <property type="component" value="Unassembled WGS sequence"/>
</dbReference>
<dbReference type="AlphaFoldDB" id="A0A318ZQX2"/>
<sequence>MRSSSVDVAGVQSVETIKAWLDIFHQIPASTLIGQPFHFWLHMILYLTLLKYLSNLQHPDWDCQAVRNAVSPRMLQTLELSSKEPEIQRVDDQLLHFISKLLARCRL</sequence>
<name>A0A318ZQX2_9EURO</name>